<sequence length="1046" mass="112056">MQGDFGRSEEQQSHPWCTPALAVSGRSKAQQSWMCWCRLGCKVGFWERERKDVEDADEVTECDEQVCVLVRHAVAGPCDGWVRVRVKSSATMGEVKAALADALGRPDVVRHGRFVRRAGSAALSSIGDADKLGARRALCLVGVTDLRAAVGGGGPAAPEEAPLKRLTLMEALRMQRDLLERFGRPGFQRRLREFWGKLEHEGAEKFEAERQKLLLAALINVLPCCGIEASQRGVLHMMDQFSRPERPSDSLSASQSSILDRILLGPPGDGQPDGPALALPPLPARGPRTPALVEVLVRGHGGGGSGGEVRVRVPEGGTMGDVKAALARELGDARVLSQGRLVRRLHEALVAYADEDPIGIRRRLLFLGPGLGPGRAAAPEPRPAAPLTATGARELLRQLCAAVGALAFQAALSDARQLVAATEREPDRARAALRSLTAALVAAACQRSLQGFGLGGGEWGHCQVLSAVFPHRHDAEVRCLAHQVEWQLGVELGTWFGFEECAGTGPVFEMGDGWLAEGDDLFAERMSPEDARTRLLGMSECEAFCYEGSPEEESTPRMIYFKAKWRPRHGGRRSGWRTCRLLGGPRGGLAGPALSRREAGRLLEDISRRCSEPAFQEEVRSLEARSPGRPADATRGEAFHVLHAQLRGVAWAFGFGADPAGVRRMRQSLQEHLREEPIAAAARGVDVRLLRSLLGAWFSGGAAPARAEGPAAAGAAEAEARRRARSATRRVRVRHALSGAEAVVHVPGAATMLEVKGALAQQLGRAEILRSTRLVRAHRGAAMVAYEDGEPLGGRTRLLALGPDLARSGSPARGGSAEGPRDSGGARGQCAAGGALGKRRRLPPRAGAEGEASLGSALPREQGGLTLERAHELLGRMRATCEDPEFQGQLMQLFRQQRGDRFNTRGIGFLFAEACRPHVIGAGFPDDGQGFGQMFRAVRLLGSDPTVVRETARRSNTCCGCRWARGSGSRGGRAPRSWGSPGRGGWRRPSTAGAVGPRCWRSCGRPPPRTSSGAPRPRPARGARRCRGRCAPGTGWAATGSWIPRS</sequence>
<feature type="compositionally biased region" description="Basic residues" evidence="1">
    <location>
        <begin position="1018"/>
        <end position="1028"/>
    </location>
</feature>
<comment type="caution">
    <text evidence="2">The sequence shown here is derived from an EMBL/GenBank/DDBJ whole genome shotgun (WGS) entry which is preliminary data.</text>
</comment>
<name>A0ABN9SYW2_9DINO</name>
<dbReference type="Proteomes" id="UP001189429">
    <property type="component" value="Unassembled WGS sequence"/>
</dbReference>
<keyword evidence="3" id="KW-1185">Reference proteome</keyword>
<evidence type="ECO:0000313" key="2">
    <source>
        <dbReference type="EMBL" id="CAK0837754.1"/>
    </source>
</evidence>
<feature type="region of interest" description="Disordered" evidence="1">
    <location>
        <begin position="968"/>
        <end position="1046"/>
    </location>
</feature>
<evidence type="ECO:0000313" key="3">
    <source>
        <dbReference type="Proteomes" id="UP001189429"/>
    </source>
</evidence>
<feature type="region of interest" description="Disordered" evidence="1">
    <location>
        <begin position="804"/>
        <end position="862"/>
    </location>
</feature>
<feature type="compositionally biased region" description="Low complexity" evidence="1">
    <location>
        <begin position="968"/>
        <end position="980"/>
    </location>
</feature>
<accession>A0ABN9SYW2</accession>
<reference evidence="2" key="1">
    <citation type="submission" date="2023-10" db="EMBL/GenBank/DDBJ databases">
        <authorList>
            <person name="Chen Y."/>
            <person name="Shah S."/>
            <person name="Dougan E. K."/>
            <person name="Thang M."/>
            <person name="Chan C."/>
        </authorList>
    </citation>
    <scope>NUCLEOTIDE SEQUENCE [LARGE SCALE GENOMIC DNA]</scope>
</reference>
<gene>
    <name evidence="2" type="ORF">PCOR1329_LOCUS33869</name>
</gene>
<protein>
    <recommendedName>
        <fullName evidence="4">Ubiquitin-like domain-containing protein</fullName>
    </recommendedName>
</protein>
<dbReference type="EMBL" id="CAUYUJ010014173">
    <property type="protein sequence ID" value="CAK0837754.1"/>
    <property type="molecule type" value="Genomic_DNA"/>
</dbReference>
<evidence type="ECO:0008006" key="4">
    <source>
        <dbReference type="Google" id="ProtNLM"/>
    </source>
</evidence>
<organism evidence="2 3">
    <name type="scientific">Prorocentrum cordatum</name>
    <dbReference type="NCBI Taxonomy" id="2364126"/>
    <lineage>
        <taxon>Eukaryota</taxon>
        <taxon>Sar</taxon>
        <taxon>Alveolata</taxon>
        <taxon>Dinophyceae</taxon>
        <taxon>Prorocentrales</taxon>
        <taxon>Prorocentraceae</taxon>
        <taxon>Prorocentrum</taxon>
    </lineage>
</organism>
<feature type="compositionally biased region" description="Low complexity" evidence="1">
    <location>
        <begin position="846"/>
        <end position="858"/>
    </location>
</feature>
<proteinExistence type="predicted"/>
<evidence type="ECO:0000256" key="1">
    <source>
        <dbReference type="SAM" id="MobiDB-lite"/>
    </source>
</evidence>